<gene>
    <name evidence="3" type="ordered locus">Hlac_0546</name>
</gene>
<evidence type="ECO:0000256" key="1">
    <source>
        <dbReference type="SAM" id="MobiDB-lite"/>
    </source>
</evidence>
<protein>
    <recommendedName>
        <fullName evidence="2">DUF7511 domain-containing protein</fullName>
    </recommendedName>
</protein>
<sequence length="64" mass="7436">MSTSSTRIRAERPDLVCKRTDGDSDGNSDGEEVTFFERDRDPDERTTRWITVRAADCVPEDEWR</sequence>
<dbReference type="InterPro" id="IPR055933">
    <property type="entry name" value="DUF7511"/>
</dbReference>
<reference evidence="3 4" key="1">
    <citation type="journal article" date="2016" name="Stand. Genomic Sci.">
        <title>Complete genome sequence of the Antarctic Halorubrum lacusprofundi type strain ACAM 34.</title>
        <authorList>
            <person name="Anderson I.J."/>
            <person name="DasSarma P."/>
            <person name="Lucas S."/>
            <person name="Copeland A."/>
            <person name="Lapidus A."/>
            <person name="Del Rio T.G."/>
            <person name="Tice H."/>
            <person name="Dalin E."/>
            <person name="Bruce D.C."/>
            <person name="Goodwin L."/>
            <person name="Pitluck S."/>
            <person name="Sims D."/>
            <person name="Brettin T.S."/>
            <person name="Detter J.C."/>
            <person name="Han C.S."/>
            <person name="Larimer F."/>
            <person name="Hauser L."/>
            <person name="Land M."/>
            <person name="Ivanova N."/>
            <person name="Richardson P."/>
            <person name="Cavicchioli R."/>
            <person name="DasSarma S."/>
            <person name="Woese C.R."/>
            <person name="Kyrpides N.C."/>
        </authorList>
    </citation>
    <scope>NUCLEOTIDE SEQUENCE [LARGE SCALE GENOMIC DNA]</scope>
    <source>
        <strain evidence="4">ATCC 49239 / DSM 5036 / JCM 8891 / ACAM 34</strain>
    </source>
</reference>
<dbReference type="RefSeq" id="WP_012659783.1">
    <property type="nucleotide sequence ID" value="NC_012029.1"/>
</dbReference>
<evidence type="ECO:0000313" key="4">
    <source>
        <dbReference type="Proteomes" id="UP000000740"/>
    </source>
</evidence>
<keyword evidence="4" id="KW-1185">Reference proteome</keyword>
<dbReference type="HOGENOM" id="CLU_2856991_0_0_2"/>
<feature type="domain" description="DUF7511" evidence="2">
    <location>
        <begin position="29"/>
        <end position="64"/>
    </location>
</feature>
<feature type="compositionally biased region" description="Basic and acidic residues" evidence="1">
    <location>
        <begin position="8"/>
        <end position="22"/>
    </location>
</feature>
<feature type="region of interest" description="Disordered" evidence="1">
    <location>
        <begin position="1"/>
        <end position="41"/>
    </location>
</feature>
<evidence type="ECO:0000313" key="3">
    <source>
        <dbReference type="EMBL" id="ACM56148.1"/>
    </source>
</evidence>
<dbReference type="Pfam" id="PF24351">
    <property type="entry name" value="DUF7511"/>
    <property type="match status" value="1"/>
</dbReference>
<evidence type="ECO:0000259" key="2">
    <source>
        <dbReference type="Pfam" id="PF24351"/>
    </source>
</evidence>
<dbReference type="EMBL" id="CP001365">
    <property type="protein sequence ID" value="ACM56148.1"/>
    <property type="molecule type" value="Genomic_DNA"/>
</dbReference>
<dbReference type="GeneID" id="7401681"/>
<organism evidence="3 4">
    <name type="scientific">Halorubrum lacusprofundi (strain ATCC 49239 / DSM 5036 / JCM 8891 / ACAM 34)</name>
    <dbReference type="NCBI Taxonomy" id="416348"/>
    <lineage>
        <taxon>Archaea</taxon>
        <taxon>Methanobacteriati</taxon>
        <taxon>Methanobacteriota</taxon>
        <taxon>Stenosarchaea group</taxon>
        <taxon>Halobacteria</taxon>
        <taxon>Halobacteriales</taxon>
        <taxon>Haloferacaceae</taxon>
        <taxon>Halorubrum</taxon>
    </lineage>
</organism>
<feature type="compositionally biased region" description="Acidic residues" evidence="1">
    <location>
        <begin position="23"/>
        <end position="34"/>
    </location>
</feature>
<proteinExistence type="predicted"/>
<name>B9LTL4_HALLT</name>
<dbReference type="Proteomes" id="UP000000740">
    <property type="component" value="Chromosome 1"/>
</dbReference>
<accession>B9LTL4</accession>
<dbReference type="KEGG" id="hla:Hlac_0546"/>
<dbReference type="AlphaFoldDB" id="B9LTL4"/>